<protein>
    <submittedName>
        <fullName evidence="3">Similar to tr|Q3VKM6|Q3VKM6_9CHLB Peptidase C1A</fullName>
    </submittedName>
</protein>
<dbReference type="InterPro" id="IPR013128">
    <property type="entry name" value="Peptidase_C1A"/>
</dbReference>
<dbReference type="PANTHER" id="PTHR12411">
    <property type="entry name" value="CYSTEINE PROTEASE FAMILY C1-RELATED"/>
    <property type="match status" value="1"/>
</dbReference>
<dbReference type="AlphaFoldDB" id="I4HQU0"/>
<comment type="caution">
    <text evidence="3">The sequence shown here is derived from an EMBL/GenBank/DDBJ whole genome shotgun (WGS) entry which is preliminary data.</text>
</comment>
<dbReference type="InterPro" id="IPR000668">
    <property type="entry name" value="Peptidase_C1A_C"/>
</dbReference>
<accession>I4HQU0</accession>
<comment type="similarity">
    <text evidence="1">Belongs to the peptidase C1 family.</text>
</comment>
<dbReference type="Proteomes" id="UP000004775">
    <property type="component" value="Unassembled WGS sequence"/>
</dbReference>
<evidence type="ECO:0000313" key="4">
    <source>
        <dbReference type="Proteomes" id="UP000004775"/>
    </source>
</evidence>
<feature type="domain" description="Peptidase C1A papain C-terminal" evidence="2">
    <location>
        <begin position="58"/>
        <end position="282"/>
    </location>
</feature>
<dbReference type="GO" id="GO:0008234">
    <property type="term" value="F:cysteine-type peptidase activity"/>
    <property type="evidence" value="ECO:0007669"/>
    <property type="project" value="InterPro"/>
</dbReference>
<dbReference type="CDD" id="cd02619">
    <property type="entry name" value="Peptidase_C1"/>
    <property type="match status" value="1"/>
</dbReference>
<dbReference type="Pfam" id="PF00112">
    <property type="entry name" value="Peptidase_C1"/>
    <property type="match status" value="1"/>
</dbReference>
<dbReference type="Gene3D" id="3.90.70.10">
    <property type="entry name" value="Cysteine proteinases"/>
    <property type="match status" value="1"/>
</dbReference>
<dbReference type="RefSeq" id="WP_002796887.1">
    <property type="nucleotide sequence ID" value="NZ_HE973756.1"/>
</dbReference>
<dbReference type="GO" id="GO:0006508">
    <property type="term" value="P:proteolysis"/>
    <property type="evidence" value="ECO:0007669"/>
    <property type="project" value="InterPro"/>
</dbReference>
<dbReference type="SMART" id="SM00645">
    <property type="entry name" value="Pept_C1"/>
    <property type="match status" value="1"/>
</dbReference>
<dbReference type="InterPro" id="IPR038765">
    <property type="entry name" value="Papain-like_cys_pep_sf"/>
</dbReference>
<dbReference type="EMBL" id="CAIO01000217">
    <property type="protein sequence ID" value="CCI24414.1"/>
    <property type="molecule type" value="Genomic_DNA"/>
</dbReference>
<dbReference type="InterPro" id="IPR025660">
    <property type="entry name" value="Pept_his_AS"/>
</dbReference>
<sequence length="304" mass="33435">MSETFVIPAMGWLPDYPDIRDVTFQSERVPSKLQALGQPSVKQMLAKVGATTSAPAALPASVDLRPWCSPIEDQKTIGSCTAHAGVGLVEYFERRAFGKHLDASRLFLYKVTRNLLKWTGDTGAFLRSTMYALTLFGVPPEEYYPYNIADLDKEPSAFCYAFAQSYQAISYYRLDPPGTTRSNLLTQIKTYLANGLPSMFGFTVYSSISQANTNGGKIPYPTPGERVLGGHAIDAVGYDDNLKIKNTNPGGLETTGALLIRNSWGTGWGSAGYGWLPYKYVLDGLATDWWSLIKSEWIDTGQFG</sequence>
<dbReference type="SUPFAM" id="SSF54001">
    <property type="entry name" value="Cysteine proteinases"/>
    <property type="match status" value="1"/>
</dbReference>
<dbReference type="PROSITE" id="PS00639">
    <property type="entry name" value="THIOL_PROTEASE_HIS"/>
    <property type="match status" value="1"/>
</dbReference>
<gene>
    <name evidence="3" type="ORF">MICAH_2940010</name>
</gene>
<evidence type="ECO:0000313" key="3">
    <source>
        <dbReference type="EMBL" id="CCI24414.1"/>
    </source>
</evidence>
<name>I4HQU0_MICAE</name>
<evidence type="ECO:0000256" key="1">
    <source>
        <dbReference type="ARBA" id="ARBA00008455"/>
    </source>
</evidence>
<proteinExistence type="inferred from homology"/>
<reference evidence="3 4" key="1">
    <citation type="submission" date="2012-04" db="EMBL/GenBank/DDBJ databases">
        <authorList>
            <person name="Genoscope - CEA"/>
        </authorList>
    </citation>
    <scope>NUCLEOTIDE SEQUENCE [LARGE SCALE GENOMIC DNA]</scope>
    <source>
        <strain evidence="3 4">9809</strain>
    </source>
</reference>
<evidence type="ECO:0000259" key="2">
    <source>
        <dbReference type="SMART" id="SM00645"/>
    </source>
</evidence>
<dbReference type="HOGENOM" id="CLU_056603_3_0_3"/>
<organism evidence="3 4">
    <name type="scientific">Microcystis aeruginosa PCC 9809</name>
    <dbReference type="NCBI Taxonomy" id="1160285"/>
    <lineage>
        <taxon>Bacteria</taxon>
        <taxon>Bacillati</taxon>
        <taxon>Cyanobacteriota</taxon>
        <taxon>Cyanophyceae</taxon>
        <taxon>Oscillatoriophycideae</taxon>
        <taxon>Chroococcales</taxon>
        <taxon>Microcystaceae</taxon>
        <taxon>Microcystis</taxon>
    </lineage>
</organism>